<feature type="transmembrane region" description="Helical" evidence="12">
    <location>
        <begin position="288"/>
        <end position="310"/>
    </location>
</feature>
<dbReference type="InterPro" id="IPR050794">
    <property type="entry name" value="CPA2_transporter"/>
</dbReference>
<evidence type="ECO:0000256" key="3">
    <source>
        <dbReference type="ARBA" id="ARBA00004141"/>
    </source>
</evidence>
<evidence type="ECO:0000256" key="7">
    <source>
        <dbReference type="ARBA" id="ARBA00022958"/>
    </source>
</evidence>
<feature type="transmembrane region" description="Helical" evidence="12">
    <location>
        <begin position="251"/>
        <end position="267"/>
    </location>
</feature>
<keyword evidence="8 12" id="KW-1133">Transmembrane helix</keyword>
<feature type="transmembrane region" description="Helical" evidence="12">
    <location>
        <begin position="91"/>
        <end position="109"/>
    </location>
</feature>
<gene>
    <name evidence="16" type="ORF">FCM35_KLT03858</name>
</gene>
<dbReference type="GO" id="GO:0015297">
    <property type="term" value="F:antiporter activity"/>
    <property type="evidence" value="ECO:0007669"/>
    <property type="project" value="InterPro"/>
</dbReference>
<dbReference type="InterPro" id="IPR057290">
    <property type="entry name" value="CHX17_C"/>
</dbReference>
<comment type="subcellular location">
    <subcellularLocation>
        <location evidence="3">Membrane</location>
        <topology evidence="3">Multi-pass membrane protein</topology>
    </subcellularLocation>
    <subcellularLocation>
        <location evidence="2">Plastid</location>
        <location evidence="2">Chloroplast envelope</location>
    </subcellularLocation>
</comment>
<keyword evidence="6 12" id="KW-0812">Transmembrane</keyword>
<feature type="domain" description="Cation/H(+) antiporter C-terminal" evidence="15">
    <location>
        <begin position="575"/>
        <end position="739"/>
    </location>
</feature>
<evidence type="ECO:0000256" key="11">
    <source>
        <dbReference type="ARBA" id="ARBA00038341"/>
    </source>
</evidence>
<evidence type="ECO:0000256" key="4">
    <source>
        <dbReference type="ARBA" id="ARBA00022448"/>
    </source>
</evidence>
<dbReference type="GO" id="GO:1902600">
    <property type="term" value="P:proton transmembrane transport"/>
    <property type="evidence" value="ECO:0007669"/>
    <property type="project" value="InterPro"/>
</dbReference>
<sequence>MKVAIIIAKVGFIRDIFEDRRSLLFERAGNFIFSVYFFALGLEMDPFSVFDPPGNDGYIAYVGMLSTLVITACFQKVLVNNKVGLIAENSVRANLGFGLALAATGSPLLTRLTTELKLSKTVVGQTAIRAGIFSDMIATSLMCIGNLIFHDDCKLSDSEQRNHPFYVAGIVAQIIFLMVVSKWVLNKINDRNPEGKPMKGIYMIGLLVAVLLLCFLDGLLHMDVNLAGFMIGLALPREGRISRLLINNLNFFLNSVILPFYLVNICFSHRKSEFNLSPKVHHLIDMPLLWPKLLISFAIASIGKVFGTVVSGRFYGMRWLDSIALGQLLSLKGYYHIFCAYEAWNNSMINDTSFIALLYMIIITLAITPLVGFGVAAWTRRKARSGRMGLQFQQSEAELRIMLGLHDPQNLPIMLTLVEAMRWNKEPGKVTLYASDMIELTERAAATLVKGEGPDAIEVIDEEIMDTRNQIGEALDKFREQTNDGINVRRLLAISSFDDMDKDICMCAEDVKAVFIIIPSHKSQKIDGSMDTGHPGFQLVNQKILQHAPCSVGIIVDRGLGHTNQGSLSLVGKNVVVVFIGGGDDREALSLAAQMAQHPALRLTVIRFLPLPETRGGENPRSSRLENLTQAFISHQDTQMQLDNEFFADFHKRHIANKVVGYMERHVANGAEMVMELRALQSQYELFVVGKGRDRKSIVTDGLEDWAECPELGAVGDIVASSDFSTTASALIIQQYDAKKHYNVIDEEFMPFG</sequence>
<evidence type="ECO:0000256" key="12">
    <source>
        <dbReference type="SAM" id="Phobius"/>
    </source>
</evidence>
<evidence type="ECO:0000259" key="15">
    <source>
        <dbReference type="Pfam" id="PF23259"/>
    </source>
</evidence>
<dbReference type="Pfam" id="PF23256">
    <property type="entry name" value="CHX17_2nd"/>
    <property type="match status" value="1"/>
</dbReference>
<dbReference type="GO" id="GO:0006885">
    <property type="term" value="P:regulation of pH"/>
    <property type="evidence" value="ECO:0007669"/>
    <property type="project" value="TreeGrafter"/>
</dbReference>
<feature type="transmembrane region" description="Helical" evidence="12">
    <location>
        <begin position="58"/>
        <end position="79"/>
    </location>
</feature>
<feature type="transmembrane region" description="Helical" evidence="12">
    <location>
        <begin position="354"/>
        <end position="378"/>
    </location>
</feature>
<dbReference type="PANTHER" id="PTHR32468:SF145">
    <property type="entry name" value="CATION_H(+) ANTIPORTER 28"/>
    <property type="match status" value="1"/>
</dbReference>
<feature type="domain" description="Cation/H+ exchanger transmembrane" evidence="13">
    <location>
        <begin position="5"/>
        <end position="371"/>
    </location>
</feature>
<evidence type="ECO:0000313" key="17">
    <source>
        <dbReference type="Proteomes" id="UP000623129"/>
    </source>
</evidence>
<comment type="function">
    <text evidence="1">May function as sodium-coupled metabolite transporter across the chloroplast envelope.</text>
</comment>
<dbReference type="GO" id="GO:0016020">
    <property type="term" value="C:membrane"/>
    <property type="evidence" value="ECO:0007669"/>
    <property type="project" value="UniProtKB-SubCell"/>
</dbReference>
<dbReference type="GO" id="GO:0006813">
    <property type="term" value="P:potassium ion transport"/>
    <property type="evidence" value="ECO:0007669"/>
    <property type="project" value="UniProtKB-KW"/>
</dbReference>
<dbReference type="Pfam" id="PF23259">
    <property type="entry name" value="CHX17_C"/>
    <property type="match status" value="1"/>
</dbReference>
<keyword evidence="5" id="KW-0633">Potassium transport</keyword>
<comment type="caution">
    <text evidence="16">The sequence shown here is derived from an EMBL/GenBank/DDBJ whole genome shotgun (WGS) entry which is preliminary data.</text>
</comment>
<reference evidence="16" key="1">
    <citation type="submission" date="2020-01" db="EMBL/GenBank/DDBJ databases">
        <title>Genome sequence of Kobresia littledalei, the first chromosome-level genome in the family Cyperaceae.</title>
        <authorList>
            <person name="Qu G."/>
        </authorList>
    </citation>
    <scope>NUCLEOTIDE SEQUENCE</scope>
    <source>
        <strain evidence="16">C.B.Clarke</strain>
        <tissue evidence="16">Leaf</tissue>
    </source>
</reference>
<dbReference type="PANTHER" id="PTHR32468">
    <property type="entry name" value="CATION/H + ANTIPORTER"/>
    <property type="match status" value="1"/>
</dbReference>
<evidence type="ECO:0000313" key="16">
    <source>
        <dbReference type="EMBL" id="KAF3330504.1"/>
    </source>
</evidence>
<keyword evidence="9" id="KW-0406">Ion transport</keyword>
<evidence type="ECO:0000256" key="6">
    <source>
        <dbReference type="ARBA" id="ARBA00022692"/>
    </source>
</evidence>
<feature type="transmembrane region" description="Helical" evidence="12">
    <location>
        <begin position="24"/>
        <end position="42"/>
    </location>
</feature>
<dbReference type="Gene3D" id="3.40.50.12370">
    <property type="match status" value="1"/>
</dbReference>
<accession>A0A833QVA8</accession>
<dbReference type="GO" id="GO:0012505">
    <property type="term" value="C:endomembrane system"/>
    <property type="evidence" value="ECO:0007669"/>
    <property type="project" value="TreeGrafter"/>
</dbReference>
<organism evidence="16 17">
    <name type="scientific">Carex littledalei</name>
    <dbReference type="NCBI Taxonomy" id="544730"/>
    <lineage>
        <taxon>Eukaryota</taxon>
        <taxon>Viridiplantae</taxon>
        <taxon>Streptophyta</taxon>
        <taxon>Embryophyta</taxon>
        <taxon>Tracheophyta</taxon>
        <taxon>Spermatophyta</taxon>
        <taxon>Magnoliopsida</taxon>
        <taxon>Liliopsida</taxon>
        <taxon>Poales</taxon>
        <taxon>Cyperaceae</taxon>
        <taxon>Cyperoideae</taxon>
        <taxon>Cariceae</taxon>
        <taxon>Carex</taxon>
        <taxon>Carex subgen. Euthyceras</taxon>
    </lineage>
</organism>
<evidence type="ECO:0000256" key="10">
    <source>
        <dbReference type="ARBA" id="ARBA00023136"/>
    </source>
</evidence>
<keyword evidence="7" id="KW-0630">Potassium</keyword>
<name>A0A833QVA8_9POAL</name>
<evidence type="ECO:0000256" key="2">
    <source>
        <dbReference type="ARBA" id="ARBA00004119"/>
    </source>
</evidence>
<keyword evidence="17" id="KW-1185">Reference proteome</keyword>
<keyword evidence="10 12" id="KW-0472">Membrane</keyword>
<dbReference type="InterPro" id="IPR057291">
    <property type="entry name" value="CHX17_2nd"/>
</dbReference>
<dbReference type="Proteomes" id="UP000623129">
    <property type="component" value="Unassembled WGS sequence"/>
</dbReference>
<dbReference type="InterPro" id="IPR038770">
    <property type="entry name" value="Na+/solute_symporter_sf"/>
</dbReference>
<feature type="domain" description="Cation/H(+) antiporter central" evidence="14">
    <location>
        <begin position="430"/>
        <end position="567"/>
    </location>
</feature>
<feature type="transmembrane region" description="Helical" evidence="12">
    <location>
        <begin position="206"/>
        <end position="231"/>
    </location>
</feature>
<evidence type="ECO:0000256" key="9">
    <source>
        <dbReference type="ARBA" id="ARBA00023065"/>
    </source>
</evidence>
<evidence type="ECO:0000256" key="5">
    <source>
        <dbReference type="ARBA" id="ARBA00022538"/>
    </source>
</evidence>
<comment type="similarity">
    <text evidence="11">Belongs to the monovalent cation:proton antiporter 2 (CPA2) transporter (TC 2.A.37) family. CHX (TC 2.A.37.4) subfamily.</text>
</comment>
<dbReference type="AlphaFoldDB" id="A0A833QVA8"/>
<keyword evidence="4" id="KW-0813">Transport</keyword>
<feature type="transmembrane region" description="Helical" evidence="12">
    <location>
        <begin position="165"/>
        <end position="185"/>
    </location>
</feature>
<dbReference type="GO" id="GO:0009941">
    <property type="term" value="C:chloroplast envelope"/>
    <property type="evidence" value="ECO:0007669"/>
    <property type="project" value="UniProtKB-SubCell"/>
</dbReference>
<protein>
    <submittedName>
        <fullName evidence="16">Cation/H(+) antiporter 28-like protein</fullName>
    </submittedName>
</protein>
<evidence type="ECO:0000259" key="14">
    <source>
        <dbReference type="Pfam" id="PF23256"/>
    </source>
</evidence>
<evidence type="ECO:0000259" key="13">
    <source>
        <dbReference type="Pfam" id="PF00999"/>
    </source>
</evidence>
<dbReference type="OrthoDB" id="754456at2759"/>
<dbReference type="InterPro" id="IPR006153">
    <property type="entry name" value="Cation/H_exchanger_TM"/>
</dbReference>
<dbReference type="Pfam" id="PF00999">
    <property type="entry name" value="Na_H_Exchanger"/>
    <property type="match status" value="1"/>
</dbReference>
<dbReference type="EMBL" id="SWLB01000013">
    <property type="protein sequence ID" value="KAF3330504.1"/>
    <property type="molecule type" value="Genomic_DNA"/>
</dbReference>
<dbReference type="Gene3D" id="1.20.1530.20">
    <property type="match status" value="1"/>
</dbReference>
<evidence type="ECO:0000256" key="8">
    <source>
        <dbReference type="ARBA" id="ARBA00022989"/>
    </source>
</evidence>
<evidence type="ECO:0000256" key="1">
    <source>
        <dbReference type="ARBA" id="ARBA00003198"/>
    </source>
</evidence>
<proteinExistence type="inferred from homology"/>